<keyword evidence="3" id="KW-1003">Cell membrane</keyword>
<dbReference type="AlphaFoldDB" id="A0A0W0VAG8"/>
<evidence type="ECO:0000256" key="6">
    <source>
        <dbReference type="ARBA" id="ARBA00023136"/>
    </source>
</evidence>
<keyword evidence="10" id="KW-1185">Reference proteome</keyword>
<feature type="transmembrane region" description="Helical" evidence="7">
    <location>
        <begin position="194"/>
        <end position="213"/>
    </location>
</feature>
<keyword evidence="2" id="KW-0813">Transport</keyword>
<feature type="transmembrane region" description="Helical" evidence="7">
    <location>
        <begin position="97"/>
        <end position="119"/>
    </location>
</feature>
<evidence type="ECO:0000313" key="10">
    <source>
        <dbReference type="Proteomes" id="UP000055035"/>
    </source>
</evidence>
<dbReference type="SUPFAM" id="SSF103473">
    <property type="entry name" value="MFS general substrate transporter"/>
    <property type="match status" value="1"/>
</dbReference>
<feature type="transmembrane region" description="Helical" evidence="7">
    <location>
        <begin position="160"/>
        <end position="182"/>
    </location>
</feature>
<dbReference type="GO" id="GO:0005886">
    <property type="term" value="C:plasma membrane"/>
    <property type="evidence" value="ECO:0007669"/>
    <property type="project" value="UniProtKB-SubCell"/>
</dbReference>
<dbReference type="InterPro" id="IPR004638">
    <property type="entry name" value="EmrB-like"/>
</dbReference>
<dbReference type="PROSITE" id="PS50850">
    <property type="entry name" value="MFS"/>
    <property type="match status" value="1"/>
</dbReference>
<comment type="caution">
    <text evidence="9">The sequence shown here is derived from an EMBL/GenBank/DDBJ whole genome shotgun (WGS) entry which is preliminary data.</text>
</comment>
<feature type="transmembrane region" description="Helical" evidence="7">
    <location>
        <begin position="73"/>
        <end position="91"/>
    </location>
</feature>
<feature type="transmembrane region" description="Helical" evidence="7">
    <location>
        <begin position="219"/>
        <end position="238"/>
    </location>
</feature>
<evidence type="ECO:0000256" key="3">
    <source>
        <dbReference type="ARBA" id="ARBA00022475"/>
    </source>
</evidence>
<feature type="transmembrane region" description="Helical" evidence="7">
    <location>
        <begin position="290"/>
        <end position="309"/>
    </location>
</feature>
<comment type="subcellular location">
    <subcellularLocation>
        <location evidence="1">Cell membrane</location>
        <topology evidence="1">Multi-pass membrane protein</topology>
    </subcellularLocation>
</comment>
<dbReference type="PATRIC" id="fig|456.5.peg.1525"/>
<organism evidence="9 10">
    <name type="scientific">Legionella jordanis</name>
    <dbReference type="NCBI Taxonomy" id="456"/>
    <lineage>
        <taxon>Bacteria</taxon>
        <taxon>Pseudomonadati</taxon>
        <taxon>Pseudomonadota</taxon>
        <taxon>Gammaproteobacteria</taxon>
        <taxon>Legionellales</taxon>
        <taxon>Legionellaceae</taxon>
        <taxon>Legionella</taxon>
    </lineage>
</organism>
<name>A0A0W0VAG8_9GAMM</name>
<feature type="transmembrane region" description="Helical" evidence="7">
    <location>
        <begin position="396"/>
        <end position="416"/>
    </location>
</feature>
<dbReference type="NCBIfam" id="TIGR00711">
    <property type="entry name" value="efflux_EmrB"/>
    <property type="match status" value="1"/>
</dbReference>
<evidence type="ECO:0000313" key="9">
    <source>
        <dbReference type="EMBL" id="KTD17118.1"/>
    </source>
</evidence>
<evidence type="ECO:0000256" key="2">
    <source>
        <dbReference type="ARBA" id="ARBA00022448"/>
    </source>
</evidence>
<dbReference type="OrthoDB" id="9812221at2"/>
<dbReference type="PANTHER" id="PTHR42718">
    <property type="entry name" value="MAJOR FACILITATOR SUPERFAMILY MULTIDRUG TRANSPORTER MFSC"/>
    <property type="match status" value="1"/>
</dbReference>
<evidence type="ECO:0000256" key="4">
    <source>
        <dbReference type="ARBA" id="ARBA00022692"/>
    </source>
</evidence>
<evidence type="ECO:0000256" key="7">
    <source>
        <dbReference type="SAM" id="Phobius"/>
    </source>
</evidence>
<dbReference type="RefSeq" id="WP_058470914.1">
    <property type="nucleotide sequence ID" value="NZ_CAAAIC010000003.1"/>
</dbReference>
<feature type="transmembrane region" description="Helical" evidence="7">
    <location>
        <begin position="321"/>
        <end position="343"/>
    </location>
</feature>
<protein>
    <submittedName>
        <fullName evidence="9">Multidrug efflux protein</fullName>
    </submittedName>
</protein>
<dbReference type="PRINTS" id="PR01036">
    <property type="entry name" value="TCRTETB"/>
</dbReference>
<dbReference type="Pfam" id="PF07690">
    <property type="entry name" value="MFS_1"/>
    <property type="match status" value="1"/>
</dbReference>
<proteinExistence type="predicted"/>
<dbReference type="Proteomes" id="UP000055035">
    <property type="component" value="Unassembled WGS sequence"/>
</dbReference>
<accession>A0A0W0VAG8</accession>
<dbReference type="InterPro" id="IPR011701">
    <property type="entry name" value="MFS"/>
</dbReference>
<feature type="transmembrane region" description="Helical" evidence="7">
    <location>
        <begin position="131"/>
        <end position="154"/>
    </location>
</feature>
<feature type="transmembrane region" description="Helical" evidence="7">
    <location>
        <begin position="349"/>
        <end position="375"/>
    </location>
</feature>
<reference evidence="9 10" key="1">
    <citation type="submission" date="2015-11" db="EMBL/GenBank/DDBJ databases">
        <title>Genomic analysis of 38 Legionella species identifies large and diverse effector repertoires.</title>
        <authorList>
            <person name="Burstein D."/>
            <person name="Amaro F."/>
            <person name="Zusman T."/>
            <person name="Lifshitz Z."/>
            <person name="Cohen O."/>
            <person name="Gilbert J.A."/>
            <person name="Pupko T."/>
            <person name="Shuman H.A."/>
            <person name="Segal G."/>
        </authorList>
    </citation>
    <scope>NUCLEOTIDE SEQUENCE [LARGE SCALE GENOMIC DNA]</scope>
    <source>
        <strain evidence="9 10">BL-540</strain>
    </source>
</reference>
<dbReference type="PANTHER" id="PTHR42718:SF46">
    <property type="entry name" value="BLR6921 PROTEIN"/>
    <property type="match status" value="1"/>
</dbReference>
<gene>
    <name evidence="9" type="ORF">Ljor_1424</name>
</gene>
<sequence>MKKNIILVIVAFAMFMEAVDTTVINTAIPVMAKSLKANPIDLKLALISYLLSLAIFIPISGWIADKFGAKKTFISAVFLFTLSSIACGSTQSLEGLVLARIAQGLGGSLTLPVGRLIIIRTCERHELIAKMSIVVMVAAIGMMSGPVIGGFITTHISWRWIFWVNVPIGLLTIVLANLLLPAMPARPVHKLDKIGFVLFGSSLAALTFGLSLFSESSETHSYSLMIIAAAILLMLFYIKHSRSSKHPVVKMELLAIRTFRISVIGNLVARLGFGGLPFLLPLLIQIGLGFSAQLSGLLLAPIALGVLLVKPLSLSILRLFGYKNLLIINTVLVALSLCSFVLVSYSMSLYGLAVLTFIYGFLIALQYTAMNSLAYANVHEDNMSSATSIMSTVQQLAQSFGVAVAAILVRIFSGFHEAHLTVRVFHEAFLGMGLLTLCTIPIFLFLKQNDGHELIEIPERTLEGENVS</sequence>
<dbReference type="EMBL" id="LNYJ01000011">
    <property type="protein sequence ID" value="KTD17118.1"/>
    <property type="molecule type" value="Genomic_DNA"/>
</dbReference>
<dbReference type="GO" id="GO:0022857">
    <property type="term" value="F:transmembrane transporter activity"/>
    <property type="evidence" value="ECO:0007669"/>
    <property type="project" value="InterPro"/>
</dbReference>
<feature type="transmembrane region" description="Helical" evidence="7">
    <location>
        <begin position="45"/>
        <end position="64"/>
    </location>
</feature>
<dbReference type="STRING" id="456.Ljor_1424"/>
<evidence type="ECO:0000256" key="1">
    <source>
        <dbReference type="ARBA" id="ARBA00004651"/>
    </source>
</evidence>
<keyword evidence="6 7" id="KW-0472">Membrane</keyword>
<dbReference type="InterPro" id="IPR020846">
    <property type="entry name" value="MFS_dom"/>
</dbReference>
<feature type="domain" description="Major facilitator superfamily (MFS) profile" evidence="8">
    <location>
        <begin position="6"/>
        <end position="451"/>
    </location>
</feature>
<dbReference type="Gene3D" id="1.20.1720.10">
    <property type="entry name" value="Multidrug resistance protein D"/>
    <property type="match status" value="1"/>
</dbReference>
<dbReference type="Gene3D" id="1.20.1250.20">
    <property type="entry name" value="MFS general substrate transporter like domains"/>
    <property type="match status" value="1"/>
</dbReference>
<feature type="transmembrane region" description="Helical" evidence="7">
    <location>
        <begin position="259"/>
        <end position="284"/>
    </location>
</feature>
<evidence type="ECO:0000256" key="5">
    <source>
        <dbReference type="ARBA" id="ARBA00022989"/>
    </source>
</evidence>
<dbReference type="InterPro" id="IPR036259">
    <property type="entry name" value="MFS_trans_sf"/>
</dbReference>
<evidence type="ECO:0000259" key="8">
    <source>
        <dbReference type="PROSITE" id="PS50850"/>
    </source>
</evidence>
<keyword evidence="4 7" id="KW-0812">Transmembrane</keyword>
<feature type="transmembrane region" description="Helical" evidence="7">
    <location>
        <begin position="428"/>
        <end position="446"/>
    </location>
</feature>
<keyword evidence="5 7" id="KW-1133">Transmembrane helix</keyword>